<organism evidence="2 3">
    <name type="scientific">Rhabdobacter roseus</name>
    <dbReference type="NCBI Taxonomy" id="1655419"/>
    <lineage>
        <taxon>Bacteria</taxon>
        <taxon>Pseudomonadati</taxon>
        <taxon>Bacteroidota</taxon>
        <taxon>Cytophagia</taxon>
        <taxon>Cytophagales</taxon>
        <taxon>Cytophagaceae</taxon>
        <taxon>Rhabdobacter</taxon>
    </lineage>
</organism>
<reference evidence="2 3" key="1">
    <citation type="submission" date="2020-08" db="EMBL/GenBank/DDBJ databases">
        <title>Genomic Encyclopedia of Type Strains, Phase IV (KMG-IV): sequencing the most valuable type-strain genomes for metagenomic binning, comparative biology and taxonomic classification.</title>
        <authorList>
            <person name="Goeker M."/>
        </authorList>
    </citation>
    <scope>NUCLEOTIDE SEQUENCE [LARGE SCALE GENOMIC DNA]</scope>
    <source>
        <strain evidence="2 3">DSM 105074</strain>
    </source>
</reference>
<feature type="transmembrane region" description="Helical" evidence="1">
    <location>
        <begin position="12"/>
        <end position="30"/>
    </location>
</feature>
<accession>A0A840TR42</accession>
<keyword evidence="3" id="KW-1185">Reference proteome</keyword>
<feature type="transmembrane region" description="Helical" evidence="1">
    <location>
        <begin position="36"/>
        <end position="59"/>
    </location>
</feature>
<gene>
    <name evidence="2" type="ORF">HNQ92_004957</name>
</gene>
<proteinExistence type="predicted"/>
<dbReference type="RefSeq" id="WP_184178270.1">
    <property type="nucleotide sequence ID" value="NZ_JACHGF010000011.1"/>
</dbReference>
<sequence>MKQQGLLIWGFYRRFGLFTILISLGAWGVVELPMGVAFVRFLPLFLLLKIATGALVWYLQRTFYPHAYFFYANLGLSERRLYLIAFGLDLLLFLAFVLLVHLTKHFV</sequence>
<evidence type="ECO:0000256" key="1">
    <source>
        <dbReference type="SAM" id="Phobius"/>
    </source>
</evidence>
<dbReference type="Proteomes" id="UP000557307">
    <property type="component" value="Unassembled WGS sequence"/>
</dbReference>
<feature type="transmembrane region" description="Helical" evidence="1">
    <location>
        <begin position="80"/>
        <end position="102"/>
    </location>
</feature>
<comment type="caution">
    <text evidence="2">The sequence shown here is derived from an EMBL/GenBank/DDBJ whole genome shotgun (WGS) entry which is preliminary data.</text>
</comment>
<evidence type="ECO:0000313" key="3">
    <source>
        <dbReference type="Proteomes" id="UP000557307"/>
    </source>
</evidence>
<protein>
    <submittedName>
        <fullName evidence="2">Uncharacterized protein</fullName>
    </submittedName>
</protein>
<dbReference type="AlphaFoldDB" id="A0A840TR42"/>
<keyword evidence="1" id="KW-0812">Transmembrane</keyword>
<evidence type="ECO:0000313" key="2">
    <source>
        <dbReference type="EMBL" id="MBB5286796.1"/>
    </source>
</evidence>
<name>A0A840TR42_9BACT</name>
<keyword evidence="1" id="KW-0472">Membrane</keyword>
<keyword evidence="1" id="KW-1133">Transmembrane helix</keyword>
<dbReference type="EMBL" id="JACHGF010000011">
    <property type="protein sequence ID" value="MBB5286796.1"/>
    <property type="molecule type" value="Genomic_DNA"/>
</dbReference>